<dbReference type="PANTHER" id="PTHR42754:SF1">
    <property type="entry name" value="LIPOPROTEIN"/>
    <property type="match status" value="1"/>
</dbReference>
<sequence>MYVSILTVFYIVAWKRVIPPLGKKGKCIMKRIGNNRILLLASVLSFIAPFLAAAQITFERNYGGPYDDIGYSAQQTSDGGYIVAGYTNKEPFPFGDRDVFLIRVDSLGDTIWTKTYGNSLEDGAYSV</sequence>
<organism evidence="1 2">
    <name type="scientific">candidate division WOR-3 bacterium JGI_Cruoil_03_44_89</name>
    <dbReference type="NCBI Taxonomy" id="1973748"/>
    <lineage>
        <taxon>Bacteria</taxon>
        <taxon>Bacteria division WOR-3</taxon>
    </lineage>
</organism>
<reference evidence="1 2" key="1">
    <citation type="submission" date="2017-07" db="EMBL/GenBank/DDBJ databases">
        <title>Recovery of genomes from metagenomes via a dereplication, aggregation, and scoring strategy.</title>
        <authorList>
            <person name="Sieber C.M."/>
            <person name="Probst A.J."/>
            <person name="Sharrar A."/>
            <person name="Thomas B.C."/>
            <person name="Hess M."/>
            <person name="Tringe S.G."/>
            <person name="Banfield J.F."/>
        </authorList>
    </citation>
    <scope>NUCLEOTIDE SEQUENCE [LARGE SCALE GENOMIC DNA]</scope>
    <source>
        <strain evidence="1">JGI_Cruoil_03_44_89</strain>
    </source>
</reference>
<evidence type="ECO:0000313" key="2">
    <source>
        <dbReference type="Proteomes" id="UP000215215"/>
    </source>
</evidence>
<feature type="non-terminal residue" evidence="1">
    <location>
        <position position="127"/>
    </location>
</feature>
<protein>
    <submittedName>
        <fullName evidence="1">Uncharacterized protein</fullName>
    </submittedName>
</protein>
<evidence type="ECO:0000313" key="1">
    <source>
        <dbReference type="EMBL" id="OYD13736.1"/>
    </source>
</evidence>
<dbReference type="PANTHER" id="PTHR42754">
    <property type="entry name" value="ENDOGLUCANASE"/>
    <property type="match status" value="1"/>
</dbReference>
<comment type="caution">
    <text evidence="1">The sequence shown here is derived from an EMBL/GenBank/DDBJ whole genome shotgun (WGS) entry which is preliminary data.</text>
</comment>
<gene>
    <name evidence="1" type="ORF">CH333_10160</name>
</gene>
<name>A0A235BNH5_UNCW3</name>
<dbReference type="AlphaFoldDB" id="A0A235BNH5"/>
<dbReference type="Proteomes" id="UP000215215">
    <property type="component" value="Unassembled WGS sequence"/>
</dbReference>
<accession>A0A235BNH5</accession>
<proteinExistence type="predicted"/>
<dbReference type="EMBL" id="NOZQ01000220">
    <property type="protein sequence ID" value="OYD13736.1"/>
    <property type="molecule type" value="Genomic_DNA"/>
</dbReference>